<evidence type="ECO:0000256" key="3">
    <source>
        <dbReference type="ARBA" id="ARBA00023002"/>
    </source>
</evidence>
<feature type="domain" description="4Fe-4S ferredoxin-type" evidence="7">
    <location>
        <begin position="22"/>
        <end position="79"/>
    </location>
</feature>
<dbReference type="RefSeq" id="WP_092436195.1">
    <property type="nucleotide sequence ID" value="NZ_FMYP01000010.1"/>
</dbReference>
<feature type="transmembrane region" description="Helical" evidence="6">
    <location>
        <begin position="214"/>
        <end position="233"/>
    </location>
</feature>
<feature type="transmembrane region" description="Helical" evidence="6">
    <location>
        <begin position="239"/>
        <end position="259"/>
    </location>
</feature>
<evidence type="ECO:0000256" key="5">
    <source>
        <dbReference type="ARBA" id="ARBA00023014"/>
    </source>
</evidence>
<sequence>MATINPEFGEELKKYGAFDFNACYNCGTCTAICSLSTEDDSFPREMVRLSVLGDEEGIQGSLKPWLCYYCGECSTHCPQVANPGELMMSLRRWLTSVYDWTGLSGLLYKSLPLTLLAFVLTAVAVILFAVSENFNLSAIMHVGHYFEMIAIGSVFTIILLPNIVRMWWLIIGKPKVKVPVKSYFTAIGELVVHMFTQKRALGCDDNQFRWFEHFVLVIGYLTLLFTTVFLDWFSATNMFVIGLGYVESIIIFLVTIDFVSSRIRKSKEVSSHSQPSDWFFVIWLLLMGLTAFIVRLFIDLDILEQNIWMYLFHMVVLVQWALIIVPFGKWTHFLYRSFAMYLAKLKVEA</sequence>
<evidence type="ECO:0000313" key="9">
    <source>
        <dbReference type="Proteomes" id="UP000199452"/>
    </source>
</evidence>
<dbReference type="InterPro" id="IPR017896">
    <property type="entry name" value="4Fe4S_Fe-S-bd"/>
</dbReference>
<feature type="transmembrane region" description="Helical" evidence="6">
    <location>
        <begin position="142"/>
        <end position="164"/>
    </location>
</feature>
<dbReference type="AlphaFoldDB" id="A0A1G6HG54"/>
<keyword evidence="6" id="KW-0472">Membrane</keyword>
<evidence type="ECO:0000256" key="1">
    <source>
        <dbReference type="ARBA" id="ARBA00022485"/>
    </source>
</evidence>
<proteinExistence type="predicted"/>
<dbReference type="GO" id="GO:0051539">
    <property type="term" value="F:4 iron, 4 sulfur cluster binding"/>
    <property type="evidence" value="ECO:0007669"/>
    <property type="project" value="UniProtKB-KW"/>
</dbReference>
<name>A0A1G6HG54_9BACT</name>
<dbReference type="InterPro" id="IPR009051">
    <property type="entry name" value="Helical_ferredxn"/>
</dbReference>
<dbReference type="PANTHER" id="PTHR43255:SF1">
    <property type="entry name" value="IRON-SULFUR-BINDING OXIDOREDUCTASE FADF-RELATED"/>
    <property type="match status" value="1"/>
</dbReference>
<dbReference type="SUPFAM" id="SSF103501">
    <property type="entry name" value="Respiratory nitrate reductase 1 gamma chain"/>
    <property type="match status" value="1"/>
</dbReference>
<dbReference type="GO" id="GO:0016491">
    <property type="term" value="F:oxidoreductase activity"/>
    <property type="evidence" value="ECO:0007669"/>
    <property type="project" value="UniProtKB-KW"/>
</dbReference>
<dbReference type="SUPFAM" id="SSF46548">
    <property type="entry name" value="alpha-helical ferredoxin"/>
    <property type="match status" value="1"/>
</dbReference>
<accession>A0A1G6HG54</accession>
<dbReference type="Proteomes" id="UP000199452">
    <property type="component" value="Unassembled WGS sequence"/>
</dbReference>
<feature type="transmembrane region" description="Helical" evidence="6">
    <location>
        <begin position="279"/>
        <end position="298"/>
    </location>
</feature>
<organism evidence="8 9">
    <name type="scientific">Williamwhitmania taraxaci</name>
    <dbReference type="NCBI Taxonomy" id="1640674"/>
    <lineage>
        <taxon>Bacteria</taxon>
        <taxon>Pseudomonadati</taxon>
        <taxon>Bacteroidota</taxon>
        <taxon>Bacteroidia</taxon>
        <taxon>Bacteroidales</taxon>
        <taxon>Williamwhitmaniaceae</taxon>
        <taxon>Williamwhitmania</taxon>
    </lineage>
</organism>
<keyword evidence="6" id="KW-0812">Transmembrane</keyword>
<dbReference type="OrthoDB" id="9769677at2"/>
<protein>
    <submittedName>
        <fullName evidence="8">Quinone-modifying oxidoreductase subunit QmoC</fullName>
    </submittedName>
</protein>
<keyword evidence="1" id="KW-0004">4Fe-4S</keyword>
<feature type="transmembrane region" description="Helical" evidence="6">
    <location>
        <begin position="111"/>
        <end position="130"/>
    </location>
</feature>
<gene>
    <name evidence="8" type="ORF">SAMN05216323_101051</name>
</gene>
<dbReference type="EMBL" id="FMYP01000010">
    <property type="protein sequence ID" value="SDB93201.1"/>
    <property type="molecule type" value="Genomic_DNA"/>
</dbReference>
<evidence type="ECO:0000256" key="4">
    <source>
        <dbReference type="ARBA" id="ARBA00023004"/>
    </source>
</evidence>
<dbReference type="PANTHER" id="PTHR43255">
    <property type="entry name" value="IRON-SULFUR-BINDING OXIDOREDUCTASE FADF-RELATED-RELATED"/>
    <property type="match status" value="1"/>
</dbReference>
<dbReference type="PROSITE" id="PS00198">
    <property type="entry name" value="4FE4S_FER_1"/>
    <property type="match status" value="1"/>
</dbReference>
<feature type="transmembrane region" description="Helical" evidence="6">
    <location>
        <begin position="310"/>
        <end position="328"/>
    </location>
</feature>
<evidence type="ECO:0000259" key="7">
    <source>
        <dbReference type="Pfam" id="PF13187"/>
    </source>
</evidence>
<keyword evidence="9" id="KW-1185">Reference proteome</keyword>
<keyword evidence="4" id="KW-0408">Iron</keyword>
<dbReference type="GO" id="GO:0005886">
    <property type="term" value="C:plasma membrane"/>
    <property type="evidence" value="ECO:0007669"/>
    <property type="project" value="TreeGrafter"/>
</dbReference>
<dbReference type="InterPro" id="IPR017900">
    <property type="entry name" value="4Fe4S_Fe_S_CS"/>
</dbReference>
<reference evidence="8 9" key="1">
    <citation type="submission" date="2016-09" db="EMBL/GenBank/DDBJ databases">
        <authorList>
            <person name="Capua I."/>
            <person name="De Benedictis P."/>
            <person name="Joannis T."/>
            <person name="Lombin L.H."/>
            <person name="Cattoli G."/>
        </authorList>
    </citation>
    <scope>NUCLEOTIDE SEQUENCE [LARGE SCALE GENOMIC DNA]</scope>
    <source>
        <strain evidence="8 9">A7P-90m</strain>
    </source>
</reference>
<evidence type="ECO:0000256" key="2">
    <source>
        <dbReference type="ARBA" id="ARBA00022723"/>
    </source>
</evidence>
<keyword evidence="3" id="KW-0560">Oxidoreductase</keyword>
<keyword evidence="5" id="KW-0411">Iron-sulfur</keyword>
<dbReference type="Gene3D" id="1.10.1060.10">
    <property type="entry name" value="Alpha-helical ferredoxin"/>
    <property type="match status" value="1"/>
</dbReference>
<evidence type="ECO:0000313" key="8">
    <source>
        <dbReference type="EMBL" id="SDB93201.1"/>
    </source>
</evidence>
<dbReference type="Pfam" id="PF13187">
    <property type="entry name" value="Fer4_9"/>
    <property type="match status" value="1"/>
</dbReference>
<dbReference type="InterPro" id="IPR051460">
    <property type="entry name" value="HdrC_iron-sulfur_subunit"/>
</dbReference>
<dbReference type="InterPro" id="IPR036197">
    <property type="entry name" value="NarG-like_sf"/>
</dbReference>
<keyword evidence="6" id="KW-1133">Transmembrane helix</keyword>
<keyword evidence="2" id="KW-0479">Metal-binding</keyword>
<evidence type="ECO:0000256" key="6">
    <source>
        <dbReference type="SAM" id="Phobius"/>
    </source>
</evidence>
<dbReference type="GO" id="GO:0046872">
    <property type="term" value="F:metal ion binding"/>
    <property type="evidence" value="ECO:0007669"/>
    <property type="project" value="UniProtKB-KW"/>
</dbReference>
<dbReference type="STRING" id="1640674.SAMN05216323_101051"/>